<evidence type="ECO:0000256" key="3">
    <source>
        <dbReference type="PROSITE-ProRule" id="PRU00169"/>
    </source>
</evidence>
<dbReference type="Pfam" id="PF00072">
    <property type="entry name" value="Response_reg"/>
    <property type="match status" value="1"/>
</dbReference>
<evidence type="ECO:0000313" key="7">
    <source>
        <dbReference type="Proteomes" id="UP000603904"/>
    </source>
</evidence>
<feature type="domain" description="Response regulatory" evidence="5">
    <location>
        <begin position="1"/>
        <end position="116"/>
    </location>
</feature>
<dbReference type="CDD" id="cd06170">
    <property type="entry name" value="LuxR_C_like"/>
    <property type="match status" value="1"/>
</dbReference>
<dbReference type="PROSITE" id="PS50110">
    <property type="entry name" value="RESPONSE_REGULATORY"/>
    <property type="match status" value="1"/>
</dbReference>
<comment type="caution">
    <text evidence="6">The sequence shown here is derived from an EMBL/GenBank/DDBJ whole genome shotgun (WGS) entry which is preliminary data.</text>
</comment>
<dbReference type="SUPFAM" id="SSF46894">
    <property type="entry name" value="C-terminal effector domain of the bipartite response regulators"/>
    <property type="match status" value="1"/>
</dbReference>
<feature type="domain" description="HTH luxR-type" evidence="4">
    <location>
        <begin position="143"/>
        <end position="208"/>
    </location>
</feature>
<dbReference type="InterPro" id="IPR001789">
    <property type="entry name" value="Sig_transdc_resp-reg_receiver"/>
</dbReference>
<dbReference type="SUPFAM" id="SSF52172">
    <property type="entry name" value="CheY-like"/>
    <property type="match status" value="1"/>
</dbReference>
<dbReference type="Gene3D" id="3.40.50.2300">
    <property type="match status" value="1"/>
</dbReference>
<dbReference type="InterPro" id="IPR000792">
    <property type="entry name" value="Tscrpt_reg_LuxR_C"/>
</dbReference>
<organism evidence="6 7">
    <name type="scientific">Microbispora corallina</name>
    <dbReference type="NCBI Taxonomy" id="83302"/>
    <lineage>
        <taxon>Bacteria</taxon>
        <taxon>Bacillati</taxon>
        <taxon>Actinomycetota</taxon>
        <taxon>Actinomycetes</taxon>
        <taxon>Streptosporangiales</taxon>
        <taxon>Streptosporangiaceae</taxon>
        <taxon>Microbispora</taxon>
    </lineage>
</organism>
<dbReference type="InterPro" id="IPR016032">
    <property type="entry name" value="Sig_transdc_resp-reg_C-effctor"/>
</dbReference>
<dbReference type="Pfam" id="PF00196">
    <property type="entry name" value="GerE"/>
    <property type="match status" value="1"/>
</dbReference>
<proteinExistence type="predicted"/>
<feature type="modified residue" description="4-aspartylphosphate" evidence="3">
    <location>
        <position position="51"/>
    </location>
</feature>
<dbReference type="PANTHER" id="PTHR43214">
    <property type="entry name" value="TWO-COMPONENT RESPONSE REGULATOR"/>
    <property type="match status" value="1"/>
</dbReference>
<accession>A0ABQ4G9G3</accession>
<reference evidence="6 7" key="1">
    <citation type="submission" date="2021-01" db="EMBL/GenBank/DDBJ databases">
        <title>Whole genome shotgun sequence of Microbispora corallina NBRC 16416.</title>
        <authorList>
            <person name="Komaki H."/>
            <person name="Tamura T."/>
        </authorList>
    </citation>
    <scope>NUCLEOTIDE SEQUENCE [LARGE SCALE GENOMIC DNA]</scope>
    <source>
        <strain evidence="6 7">NBRC 16416</strain>
    </source>
</reference>
<protein>
    <submittedName>
        <fullName evidence="6">DNA-binding response regulator</fullName>
    </submittedName>
</protein>
<dbReference type="InterPro" id="IPR039420">
    <property type="entry name" value="WalR-like"/>
</dbReference>
<dbReference type="SMART" id="SM00421">
    <property type="entry name" value="HTH_LUXR"/>
    <property type="match status" value="1"/>
</dbReference>
<sequence length="220" mass="23461">MLIADDHPMFRYGLRAALADVDGLVVVGEAADGRAAVELAADLGVDVVLLDLDMPGMNGVEAIGELRRRLPEVAVLVLTMFDNDESLFTAMRAGARGYLVKGAEQEHIVRAVRTVDLGEVIFGAGVAERALAYFAAAPAGGRAARPLPELTDREVEVLRLVADGLNNAEIARRLVLSEKTVRNHVSSIFAKLRVDDRGQAIVRARRVGFGSAEPGRPGAV</sequence>
<dbReference type="GO" id="GO:0003677">
    <property type="term" value="F:DNA binding"/>
    <property type="evidence" value="ECO:0007669"/>
    <property type="project" value="UniProtKB-KW"/>
</dbReference>
<evidence type="ECO:0000256" key="2">
    <source>
        <dbReference type="ARBA" id="ARBA00023125"/>
    </source>
</evidence>
<keyword evidence="1 3" id="KW-0597">Phosphoprotein</keyword>
<dbReference type="InterPro" id="IPR011006">
    <property type="entry name" value="CheY-like_superfamily"/>
</dbReference>
<evidence type="ECO:0000256" key="1">
    <source>
        <dbReference type="ARBA" id="ARBA00022553"/>
    </source>
</evidence>
<dbReference type="SMART" id="SM00448">
    <property type="entry name" value="REC"/>
    <property type="match status" value="1"/>
</dbReference>
<dbReference type="EMBL" id="BOOC01000043">
    <property type="protein sequence ID" value="GIH43695.1"/>
    <property type="molecule type" value="Genomic_DNA"/>
</dbReference>
<dbReference type="PRINTS" id="PR00038">
    <property type="entry name" value="HTHLUXR"/>
</dbReference>
<evidence type="ECO:0000259" key="4">
    <source>
        <dbReference type="PROSITE" id="PS50043"/>
    </source>
</evidence>
<evidence type="ECO:0000259" key="5">
    <source>
        <dbReference type="PROSITE" id="PS50110"/>
    </source>
</evidence>
<keyword evidence="2 6" id="KW-0238">DNA-binding</keyword>
<dbReference type="PROSITE" id="PS50043">
    <property type="entry name" value="HTH_LUXR_2"/>
    <property type="match status" value="1"/>
</dbReference>
<dbReference type="PROSITE" id="PS00622">
    <property type="entry name" value="HTH_LUXR_1"/>
    <property type="match status" value="1"/>
</dbReference>
<gene>
    <name evidence="6" type="ORF">Mco01_66950</name>
</gene>
<name>A0ABQ4G9G3_9ACTN</name>
<dbReference type="CDD" id="cd17535">
    <property type="entry name" value="REC_NarL-like"/>
    <property type="match status" value="1"/>
</dbReference>
<dbReference type="InterPro" id="IPR058245">
    <property type="entry name" value="NreC/VraR/RcsB-like_REC"/>
</dbReference>
<keyword evidence="7" id="KW-1185">Reference proteome</keyword>
<evidence type="ECO:0000313" key="6">
    <source>
        <dbReference type="EMBL" id="GIH43695.1"/>
    </source>
</evidence>
<dbReference type="Proteomes" id="UP000603904">
    <property type="component" value="Unassembled WGS sequence"/>
</dbReference>